<dbReference type="EMBL" id="LFRF01000075">
    <property type="protein sequence ID" value="KND86164.1"/>
    <property type="molecule type" value="Genomic_DNA"/>
</dbReference>
<comment type="caution">
    <text evidence="1">The sequence shown here is derived from an EMBL/GenBank/DDBJ whole genome shotgun (WGS) entry which is preliminary data.</text>
</comment>
<proteinExistence type="predicted"/>
<name>A0A0L0MWK6_TOLOC</name>
<evidence type="ECO:0000313" key="2">
    <source>
        <dbReference type="Proteomes" id="UP000036947"/>
    </source>
</evidence>
<evidence type="ECO:0000313" key="1">
    <source>
        <dbReference type="EMBL" id="KND86164.1"/>
    </source>
</evidence>
<dbReference type="Proteomes" id="UP000036947">
    <property type="component" value="Unassembled WGS sequence"/>
</dbReference>
<reference evidence="1 2" key="1">
    <citation type="journal article" date="2015" name="BMC Genomics">
        <title>The genome of the truffle-parasite Tolypocladium ophioglossoides and the evolution of antifungal peptaibiotics.</title>
        <authorList>
            <person name="Quandt C.A."/>
            <person name="Bushley K.E."/>
            <person name="Spatafora J.W."/>
        </authorList>
    </citation>
    <scope>NUCLEOTIDE SEQUENCE [LARGE SCALE GENOMIC DNA]</scope>
    <source>
        <strain evidence="1 2">CBS 100239</strain>
    </source>
</reference>
<organism evidence="1 2">
    <name type="scientific">Tolypocladium ophioglossoides (strain CBS 100239)</name>
    <name type="common">Snaketongue truffleclub</name>
    <name type="synonym">Elaphocordyceps ophioglossoides</name>
    <dbReference type="NCBI Taxonomy" id="1163406"/>
    <lineage>
        <taxon>Eukaryota</taxon>
        <taxon>Fungi</taxon>
        <taxon>Dikarya</taxon>
        <taxon>Ascomycota</taxon>
        <taxon>Pezizomycotina</taxon>
        <taxon>Sordariomycetes</taxon>
        <taxon>Hypocreomycetidae</taxon>
        <taxon>Hypocreales</taxon>
        <taxon>Ophiocordycipitaceae</taxon>
        <taxon>Tolypocladium</taxon>
    </lineage>
</organism>
<gene>
    <name evidence="1" type="ORF">TOPH_09210</name>
</gene>
<dbReference type="AlphaFoldDB" id="A0A0L0MWK6"/>
<accession>A0A0L0MWK6</accession>
<sequence>MKVTDALRRDHERLAWHARGVGSQRLERLHVLQQLFLDDLSVLLGQLLHGDALHKLHRQIHGAVVLKRRHECGQRYVGPFAQIPLDGDVGLEPLGQGGRRRQDVVITEVRPLVPPQGPLDEQLSQEVEFPIGKNSPAAGLSVLVQKIRRRH</sequence>
<protein>
    <submittedName>
        <fullName evidence="1">Uncharacterized protein</fullName>
    </submittedName>
</protein>
<keyword evidence="2" id="KW-1185">Reference proteome</keyword>